<dbReference type="InterPro" id="IPR020084">
    <property type="entry name" value="NUDIX_hydrolase_CS"/>
</dbReference>
<organism evidence="10 11">
    <name type="scientific">Nematocida parisii (strain ERTm3)</name>
    <name type="common">Nematode killer fungus</name>
    <dbReference type="NCBI Taxonomy" id="935791"/>
    <lineage>
        <taxon>Eukaryota</taxon>
        <taxon>Fungi</taxon>
        <taxon>Fungi incertae sedis</taxon>
        <taxon>Microsporidia</taxon>
        <taxon>Nematocida</taxon>
    </lineage>
</organism>
<comment type="subcellular location">
    <subcellularLocation>
        <location evidence="2">Cytoplasm</location>
    </subcellularLocation>
</comment>
<dbReference type="GO" id="GO:0030145">
    <property type="term" value="F:manganese ion binding"/>
    <property type="evidence" value="ECO:0007669"/>
    <property type="project" value="InterPro"/>
</dbReference>
<dbReference type="InterPro" id="IPR044099">
    <property type="entry name" value="Dcp2_NUDIX"/>
</dbReference>
<dbReference type="Proteomes" id="UP000002872">
    <property type="component" value="Unassembled WGS sequence"/>
</dbReference>
<dbReference type="SUPFAM" id="SSF140586">
    <property type="entry name" value="Dcp2 domain-like"/>
    <property type="match status" value="1"/>
</dbReference>
<keyword evidence="11" id="KW-1185">Reference proteome</keyword>
<gene>
    <name evidence="10" type="ORF">NEQG_00438</name>
</gene>
<dbReference type="Pfam" id="PF05026">
    <property type="entry name" value="DCP2"/>
    <property type="match status" value="1"/>
</dbReference>
<dbReference type="GO" id="GO:0003723">
    <property type="term" value="F:RNA binding"/>
    <property type="evidence" value="ECO:0007669"/>
    <property type="project" value="UniProtKB-KW"/>
</dbReference>
<dbReference type="FunFam" id="3.90.79.10:FF:000003">
    <property type="entry name" value="M7GpppN-mRNA hydrolase isoform 2"/>
    <property type="match status" value="1"/>
</dbReference>
<evidence type="ECO:0000313" key="10">
    <source>
        <dbReference type="EMBL" id="EIJ89668.1"/>
    </source>
</evidence>
<dbReference type="Gene3D" id="1.10.10.1050">
    <property type="entry name" value="Dcp2, box A domain"/>
    <property type="match status" value="1"/>
</dbReference>
<dbReference type="InterPro" id="IPR036189">
    <property type="entry name" value="DCP2_BoxA_sf"/>
</dbReference>
<evidence type="ECO:0000256" key="3">
    <source>
        <dbReference type="ARBA" id="ARBA00005279"/>
    </source>
</evidence>
<feature type="domain" description="Nudix hydrolase" evidence="9">
    <location>
        <begin position="87"/>
        <end position="216"/>
    </location>
</feature>
<dbReference type="GO" id="GO:0005737">
    <property type="term" value="C:cytoplasm"/>
    <property type="evidence" value="ECO:0007669"/>
    <property type="project" value="UniProtKB-SubCell"/>
</dbReference>
<dbReference type="Gene3D" id="3.90.79.10">
    <property type="entry name" value="Nucleoside Triphosphate Pyrophosphohydrolase"/>
    <property type="match status" value="1"/>
</dbReference>
<dbReference type="PANTHER" id="PTHR23114">
    <property type="entry name" value="M7GPPPN-MRNA HYDROLASE"/>
    <property type="match status" value="1"/>
</dbReference>
<evidence type="ECO:0000259" key="9">
    <source>
        <dbReference type="PROSITE" id="PS51462"/>
    </source>
</evidence>
<dbReference type="VEuPathDB" id="MicrosporidiaDB:NEQG_00438"/>
<dbReference type="CDD" id="cd03672">
    <property type="entry name" value="NUDIX_Dcp2p_Nudt20"/>
    <property type="match status" value="1"/>
</dbReference>
<evidence type="ECO:0000313" key="11">
    <source>
        <dbReference type="Proteomes" id="UP000002872"/>
    </source>
</evidence>
<dbReference type="GO" id="GO:0000184">
    <property type="term" value="P:nuclear-transcribed mRNA catabolic process, nonsense-mediated decay"/>
    <property type="evidence" value="ECO:0007669"/>
    <property type="project" value="InterPro"/>
</dbReference>
<dbReference type="InterPro" id="IPR000086">
    <property type="entry name" value="NUDIX_hydrolase_dom"/>
</dbReference>
<proteinExistence type="inferred from homology"/>
<evidence type="ECO:0000256" key="8">
    <source>
        <dbReference type="ARBA" id="ARBA00023211"/>
    </source>
</evidence>
<dbReference type="AlphaFoldDB" id="I3EKC1"/>
<keyword evidence="6" id="KW-0378">Hydrolase</keyword>
<dbReference type="InterPro" id="IPR015797">
    <property type="entry name" value="NUDIX_hydrolase-like_dom_sf"/>
</dbReference>
<dbReference type="HOGENOM" id="CLU_008108_5_0_1"/>
<evidence type="ECO:0000256" key="5">
    <source>
        <dbReference type="ARBA" id="ARBA00022723"/>
    </source>
</evidence>
<evidence type="ECO:0000256" key="1">
    <source>
        <dbReference type="ARBA" id="ARBA00001936"/>
    </source>
</evidence>
<protein>
    <recommendedName>
        <fullName evidence="9">Nudix hydrolase domain-containing protein</fullName>
    </recommendedName>
</protein>
<comment type="cofactor">
    <cofactor evidence="1">
        <name>Mn(2+)</name>
        <dbReference type="ChEBI" id="CHEBI:29035"/>
    </cofactor>
</comment>
<comment type="similarity">
    <text evidence="3">Belongs to the Nudix hydrolase family. DCP2 subfamily.</text>
</comment>
<dbReference type="SMART" id="SM01125">
    <property type="entry name" value="DCP2"/>
    <property type="match status" value="1"/>
</dbReference>
<dbReference type="PROSITE" id="PS00893">
    <property type="entry name" value="NUDIX_BOX"/>
    <property type="match status" value="1"/>
</dbReference>
<dbReference type="GO" id="GO:0000290">
    <property type="term" value="P:deadenylation-dependent decapping of nuclear-transcribed mRNA"/>
    <property type="evidence" value="ECO:0007669"/>
    <property type="project" value="InterPro"/>
</dbReference>
<name>I3EKC1_NEMP3</name>
<dbReference type="SUPFAM" id="SSF55811">
    <property type="entry name" value="Nudix"/>
    <property type="match status" value="1"/>
</dbReference>
<dbReference type="STRING" id="935791.I3EKC1"/>
<sequence length="242" mass="28432">MKFSEALDDLSGRFISCLPLSELRNSERLFFQVEEAHWFYEDHYRRGYGLPYLNLKEFTFQLIAHNEHLKGAIKVDEDFKKFLRYKKIVPVFGALIFNSEMTKILLVRGFGPKRSFTFPRGKICKSENSIECAVREVYEEVGYDITDKLITNIFLETGTKSKESKLFAIMNVSEHTTVFETKTRNEIKEIKWVEIEQLESSPTEQFSYVKTFIREIKALVNKIEADKHRLNLSKIKQAFEVD</sequence>
<evidence type="ECO:0000256" key="6">
    <source>
        <dbReference type="ARBA" id="ARBA00022801"/>
    </source>
</evidence>
<keyword evidence="8" id="KW-0464">Manganese</keyword>
<keyword evidence="7" id="KW-0694">RNA-binding</keyword>
<dbReference type="OMA" id="PIRLCFQ"/>
<dbReference type="PANTHER" id="PTHR23114:SF17">
    <property type="entry name" value="M7GPPPN-MRNA HYDROLASE"/>
    <property type="match status" value="1"/>
</dbReference>
<dbReference type="OrthoDB" id="18996at2759"/>
<evidence type="ECO:0000256" key="4">
    <source>
        <dbReference type="ARBA" id="ARBA00022490"/>
    </source>
</evidence>
<dbReference type="EMBL" id="GL870876">
    <property type="protein sequence ID" value="EIJ89668.1"/>
    <property type="molecule type" value="Genomic_DNA"/>
</dbReference>
<accession>I3EKC1</accession>
<dbReference type="PROSITE" id="PS51462">
    <property type="entry name" value="NUDIX"/>
    <property type="match status" value="1"/>
</dbReference>
<dbReference type="InParanoid" id="I3EKC1"/>
<keyword evidence="5" id="KW-0479">Metal-binding</keyword>
<evidence type="ECO:0000256" key="2">
    <source>
        <dbReference type="ARBA" id="ARBA00004496"/>
    </source>
</evidence>
<keyword evidence="4" id="KW-0963">Cytoplasm</keyword>
<dbReference type="GO" id="GO:0140933">
    <property type="term" value="F:5'-(N(7)-methylguanosine 5'-triphospho)-[mRNA] hydrolase activity"/>
    <property type="evidence" value="ECO:0007669"/>
    <property type="project" value="InterPro"/>
</dbReference>
<dbReference type="Pfam" id="PF00293">
    <property type="entry name" value="NUDIX"/>
    <property type="match status" value="1"/>
</dbReference>
<reference evidence="10" key="1">
    <citation type="submission" date="2011-01" db="EMBL/GenBank/DDBJ databases">
        <title>The Genome Sequence of Nematocida parisii strain ERTm3.</title>
        <authorList>
            <consortium name="The Broad Institute Genome Sequencing Platform"/>
            <consortium name="The Broad Institute Genome Sequencing Center for Infectious Disease"/>
            <person name="Cuomo C."/>
            <person name="Troemel E."/>
            <person name="Young S.K."/>
            <person name="Zeng Q."/>
            <person name="Gargeya S."/>
            <person name="Fitzgerald M."/>
            <person name="Haas B."/>
            <person name="Abouelleil A."/>
            <person name="Alvarado L."/>
            <person name="Arachchi H.M."/>
            <person name="Berlin A."/>
            <person name="Chapman S.B."/>
            <person name="Gearin G."/>
            <person name="Goldberg J."/>
            <person name="Griggs A."/>
            <person name="Gujja S."/>
            <person name="Hansen M."/>
            <person name="Heiman D."/>
            <person name="Howarth C."/>
            <person name="Larimer J."/>
            <person name="Lui A."/>
            <person name="MacDonald P.J.P."/>
            <person name="McCowen C."/>
            <person name="Montmayeur A."/>
            <person name="Murphy C."/>
            <person name="Neiman D."/>
            <person name="Pearson M."/>
            <person name="Priest M."/>
            <person name="Roberts A."/>
            <person name="Saif S."/>
            <person name="Shea T."/>
            <person name="Sisk P."/>
            <person name="Stolte C."/>
            <person name="Sykes S."/>
            <person name="Wortman J."/>
            <person name="Nusbaum C."/>
            <person name="Birren B."/>
        </authorList>
    </citation>
    <scope>NUCLEOTIDE SEQUENCE</scope>
    <source>
        <strain evidence="10">ERTm3</strain>
    </source>
</reference>
<dbReference type="InterPro" id="IPR007722">
    <property type="entry name" value="DCP2_BoxA"/>
</dbReference>
<evidence type="ECO:0000256" key="7">
    <source>
        <dbReference type="ARBA" id="ARBA00022884"/>
    </source>
</evidence>